<feature type="domain" description="Peptidase M12A" evidence="2">
    <location>
        <begin position="195"/>
        <end position="234"/>
    </location>
</feature>
<evidence type="ECO:0000259" key="2">
    <source>
        <dbReference type="Pfam" id="PF01400"/>
    </source>
</evidence>
<dbReference type="RefSeq" id="XP_033688013.1">
    <property type="nucleotide sequence ID" value="XM_033820671.1"/>
</dbReference>
<proteinExistence type="predicted"/>
<dbReference type="EC" id="3.4.24.-" evidence="1"/>
<dbReference type="GO" id="GO:0006508">
    <property type="term" value="P:proteolysis"/>
    <property type="evidence" value="ECO:0007669"/>
    <property type="project" value="UniProtKB-KW"/>
</dbReference>
<keyword evidence="1" id="KW-0862">Zinc</keyword>
<feature type="chain" id="PRO_5033111016" description="Metalloendopeptidase" evidence="1">
    <location>
        <begin position="20"/>
        <end position="365"/>
    </location>
</feature>
<dbReference type="OrthoDB" id="291007at2759"/>
<dbReference type="GeneID" id="54574001"/>
<accession>A0A6A6IRS0</accession>
<dbReference type="InterPro" id="IPR001506">
    <property type="entry name" value="Peptidase_M12A"/>
</dbReference>
<dbReference type="SUPFAM" id="SSF55486">
    <property type="entry name" value="Metalloproteases ('zincins'), catalytic domain"/>
    <property type="match status" value="1"/>
</dbReference>
<dbReference type="AlphaFoldDB" id="A0A6A6IRS0"/>
<dbReference type="GO" id="GO:0004222">
    <property type="term" value="F:metalloendopeptidase activity"/>
    <property type="evidence" value="ECO:0007669"/>
    <property type="project" value="UniProtKB-UniRule"/>
</dbReference>
<dbReference type="Gene3D" id="3.40.390.10">
    <property type="entry name" value="Collagenase (Catalytic Domain)"/>
    <property type="match status" value="1"/>
</dbReference>
<dbReference type="Pfam" id="PF01400">
    <property type="entry name" value="Astacin"/>
    <property type="match status" value="1"/>
</dbReference>
<dbReference type="PANTHER" id="PTHR10127">
    <property type="entry name" value="DISCOIDIN, CUB, EGF, LAMININ , AND ZINC METALLOPROTEASE DOMAIN CONTAINING"/>
    <property type="match status" value="1"/>
</dbReference>
<evidence type="ECO:0000256" key="1">
    <source>
        <dbReference type="RuleBase" id="RU361183"/>
    </source>
</evidence>
<evidence type="ECO:0000313" key="4">
    <source>
        <dbReference type="Proteomes" id="UP000800094"/>
    </source>
</evidence>
<keyword evidence="1" id="KW-0482">Metalloprotease</keyword>
<dbReference type="InterPro" id="IPR024079">
    <property type="entry name" value="MetalloPept_cat_dom_sf"/>
</dbReference>
<protein>
    <recommendedName>
        <fullName evidence="1">Metalloendopeptidase</fullName>
        <ecNumber evidence="1">3.4.24.-</ecNumber>
    </recommendedName>
</protein>
<keyword evidence="1" id="KW-0645">Protease</keyword>
<dbReference type="PRINTS" id="PR00480">
    <property type="entry name" value="ASTACIN"/>
</dbReference>
<dbReference type="EMBL" id="ML987191">
    <property type="protein sequence ID" value="KAF2253009.1"/>
    <property type="molecule type" value="Genomic_DNA"/>
</dbReference>
<keyword evidence="1" id="KW-0732">Signal</keyword>
<comment type="cofactor">
    <cofactor evidence="1">
        <name>Zn(2+)</name>
        <dbReference type="ChEBI" id="CHEBI:29105"/>
    </cofactor>
    <text evidence="1">Binds 1 zinc ion per subunit.</text>
</comment>
<keyword evidence="1" id="KW-0479">Metal-binding</keyword>
<keyword evidence="1" id="KW-0378">Hydrolase</keyword>
<sequence>MQLRLLLLAFLGFVFNVGACPPPLNNWRFVGNETHDSGTLVQDALSSPTGGMGWAEAVSLSTNPHTTWPAGLVRYCYTNPSGRDAFAAPIDAAWKLWTDKIGQQSKKNGHQLQFMEFPFENNWRYCYLERKGEHDPWIWNPEVPGGEVVIVRTLEVGYLYATVGYVLSTWDTDVARHSLWINMNNINQRYIVKDIAHELGHLFGLWHEHQRIDRDHYVHFECKNLIDYDRFKKMVEEHPKDPSHNIDLLCNNGNVATQYGWHDPSAFSKVYLEEEKNGRKELFVVNYDKEHYDEDSIMHYDSWIASSPKKDMSKKVDVPLVAWLKSPVENPPDKVTEDNSFWIWQRLRISDGDARAIRYLYPWKG</sequence>
<dbReference type="Proteomes" id="UP000800094">
    <property type="component" value="Unassembled WGS sequence"/>
</dbReference>
<reference evidence="3" key="1">
    <citation type="journal article" date="2020" name="Stud. Mycol.">
        <title>101 Dothideomycetes genomes: a test case for predicting lifestyles and emergence of pathogens.</title>
        <authorList>
            <person name="Haridas S."/>
            <person name="Albert R."/>
            <person name="Binder M."/>
            <person name="Bloem J."/>
            <person name="Labutti K."/>
            <person name="Salamov A."/>
            <person name="Andreopoulos B."/>
            <person name="Baker S."/>
            <person name="Barry K."/>
            <person name="Bills G."/>
            <person name="Bluhm B."/>
            <person name="Cannon C."/>
            <person name="Castanera R."/>
            <person name="Culley D."/>
            <person name="Daum C."/>
            <person name="Ezra D."/>
            <person name="Gonzalez J."/>
            <person name="Henrissat B."/>
            <person name="Kuo A."/>
            <person name="Liang C."/>
            <person name="Lipzen A."/>
            <person name="Lutzoni F."/>
            <person name="Magnuson J."/>
            <person name="Mondo S."/>
            <person name="Nolan M."/>
            <person name="Ohm R."/>
            <person name="Pangilinan J."/>
            <person name="Park H.-J."/>
            <person name="Ramirez L."/>
            <person name="Alfaro M."/>
            <person name="Sun H."/>
            <person name="Tritt A."/>
            <person name="Yoshinaga Y."/>
            <person name="Zwiers L.-H."/>
            <person name="Turgeon B."/>
            <person name="Goodwin S."/>
            <person name="Spatafora J."/>
            <person name="Crous P."/>
            <person name="Grigoriev I."/>
        </authorList>
    </citation>
    <scope>NUCLEOTIDE SEQUENCE</scope>
    <source>
        <strain evidence="3">CBS 122368</strain>
    </source>
</reference>
<dbReference type="PANTHER" id="PTHR10127:SF850">
    <property type="entry name" value="METALLOENDOPEPTIDASE"/>
    <property type="match status" value="1"/>
</dbReference>
<keyword evidence="4" id="KW-1185">Reference proteome</keyword>
<dbReference type="GO" id="GO:0046872">
    <property type="term" value="F:metal ion binding"/>
    <property type="evidence" value="ECO:0007669"/>
    <property type="project" value="UniProtKB-KW"/>
</dbReference>
<evidence type="ECO:0000313" key="3">
    <source>
        <dbReference type="EMBL" id="KAF2253009.1"/>
    </source>
</evidence>
<gene>
    <name evidence="3" type="ORF">BU26DRAFT_213071</name>
</gene>
<name>A0A6A6IRS0_9PLEO</name>
<feature type="signal peptide" evidence="1">
    <location>
        <begin position="1"/>
        <end position="19"/>
    </location>
</feature>
<organism evidence="3 4">
    <name type="scientific">Trematosphaeria pertusa</name>
    <dbReference type="NCBI Taxonomy" id="390896"/>
    <lineage>
        <taxon>Eukaryota</taxon>
        <taxon>Fungi</taxon>
        <taxon>Dikarya</taxon>
        <taxon>Ascomycota</taxon>
        <taxon>Pezizomycotina</taxon>
        <taxon>Dothideomycetes</taxon>
        <taxon>Pleosporomycetidae</taxon>
        <taxon>Pleosporales</taxon>
        <taxon>Massarineae</taxon>
        <taxon>Trematosphaeriaceae</taxon>
        <taxon>Trematosphaeria</taxon>
    </lineage>
</organism>